<feature type="compositionally biased region" description="Polar residues" evidence="5">
    <location>
        <begin position="355"/>
        <end position="365"/>
    </location>
</feature>
<proteinExistence type="inferred from homology"/>
<feature type="region of interest" description="Disordered" evidence="5">
    <location>
        <begin position="152"/>
        <end position="201"/>
    </location>
</feature>
<dbReference type="InterPro" id="IPR031307">
    <property type="entry name" value="Ninja_fam"/>
</dbReference>
<gene>
    <name evidence="6" type="ORF">M6B38_257595</name>
</gene>
<feature type="compositionally biased region" description="Acidic residues" evidence="5">
    <location>
        <begin position="182"/>
        <end position="191"/>
    </location>
</feature>
<keyword evidence="7" id="KW-1185">Reference proteome</keyword>
<dbReference type="GO" id="GO:0005634">
    <property type="term" value="C:nucleus"/>
    <property type="evidence" value="ECO:0007669"/>
    <property type="project" value="UniProtKB-SubCell"/>
</dbReference>
<feature type="compositionally biased region" description="Polar residues" evidence="5">
    <location>
        <begin position="159"/>
        <end position="181"/>
    </location>
</feature>
<dbReference type="EMBL" id="JANAVB010002000">
    <property type="protein sequence ID" value="KAJ6851848.1"/>
    <property type="molecule type" value="Genomic_DNA"/>
</dbReference>
<evidence type="ECO:0000313" key="6">
    <source>
        <dbReference type="EMBL" id="KAJ6851848.1"/>
    </source>
</evidence>
<organism evidence="6 7">
    <name type="scientific">Iris pallida</name>
    <name type="common">Sweet iris</name>
    <dbReference type="NCBI Taxonomy" id="29817"/>
    <lineage>
        <taxon>Eukaryota</taxon>
        <taxon>Viridiplantae</taxon>
        <taxon>Streptophyta</taxon>
        <taxon>Embryophyta</taxon>
        <taxon>Tracheophyta</taxon>
        <taxon>Spermatophyta</taxon>
        <taxon>Magnoliopsida</taxon>
        <taxon>Liliopsida</taxon>
        <taxon>Asparagales</taxon>
        <taxon>Iridaceae</taxon>
        <taxon>Iridoideae</taxon>
        <taxon>Irideae</taxon>
        <taxon>Iris</taxon>
    </lineage>
</organism>
<comment type="caution">
    <text evidence="6">The sequence shown here is derived from an EMBL/GenBank/DDBJ whole genome shotgun (WGS) entry which is preliminary data.</text>
</comment>
<comment type="function">
    <text evidence="4">Acts as a negative regulator of abscisic acid (ABA) response.</text>
</comment>
<feature type="region of interest" description="Disordered" evidence="5">
    <location>
        <begin position="1"/>
        <end position="74"/>
    </location>
</feature>
<keyword evidence="3 4" id="KW-0539">Nucleus</keyword>
<dbReference type="PANTHER" id="PTHR31413:SF12">
    <property type="entry name" value="AFP HOMOLOG 2"/>
    <property type="match status" value="1"/>
</dbReference>
<dbReference type="PANTHER" id="PTHR31413">
    <property type="entry name" value="AFP HOMOLOG 2"/>
    <property type="match status" value="1"/>
</dbReference>
<dbReference type="Proteomes" id="UP001140949">
    <property type="component" value="Unassembled WGS sequence"/>
</dbReference>
<feature type="compositionally biased region" description="Basic and acidic residues" evidence="5">
    <location>
        <begin position="61"/>
        <end position="70"/>
    </location>
</feature>
<dbReference type="GO" id="GO:0009867">
    <property type="term" value="P:jasmonic acid mediated signaling pathway"/>
    <property type="evidence" value="ECO:0007669"/>
    <property type="project" value="TreeGrafter"/>
</dbReference>
<evidence type="ECO:0000256" key="4">
    <source>
        <dbReference type="RuleBase" id="RU369029"/>
    </source>
</evidence>
<reference evidence="6" key="2">
    <citation type="submission" date="2023-04" db="EMBL/GenBank/DDBJ databases">
        <authorList>
            <person name="Bruccoleri R.E."/>
            <person name="Oakeley E.J."/>
            <person name="Faust A.-M."/>
            <person name="Dessus-Babus S."/>
            <person name="Altorfer M."/>
            <person name="Burckhardt D."/>
            <person name="Oertli M."/>
            <person name="Naumann U."/>
            <person name="Petersen F."/>
            <person name="Wong J."/>
        </authorList>
    </citation>
    <scope>NUCLEOTIDE SEQUENCE</scope>
    <source>
        <strain evidence="6">GSM-AAB239-AS_SAM_17_03QT</strain>
        <tissue evidence="6">Leaf</tissue>
    </source>
</reference>
<evidence type="ECO:0000256" key="3">
    <source>
        <dbReference type="ARBA" id="ARBA00023242"/>
    </source>
</evidence>
<feature type="compositionally biased region" description="Polar residues" evidence="5">
    <location>
        <begin position="42"/>
        <end position="60"/>
    </location>
</feature>
<reference evidence="6" key="1">
    <citation type="journal article" date="2023" name="GigaByte">
        <title>Genome assembly of the bearded iris, Iris pallida Lam.</title>
        <authorList>
            <person name="Bruccoleri R.E."/>
            <person name="Oakeley E.J."/>
            <person name="Faust A.M.E."/>
            <person name="Altorfer M."/>
            <person name="Dessus-Babus S."/>
            <person name="Burckhardt D."/>
            <person name="Oertli M."/>
            <person name="Naumann U."/>
            <person name="Petersen F."/>
            <person name="Wong J."/>
        </authorList>
    </citation>
    <scope>NUCLEOTIDE SEQUENCE</scope>
    <source>
        <strain evidence="6">GSM-AAB239-AS_SAM_17_03QT</strain>
    </source>
</reference>
<evidence type="ECO:0000256" key="5">
    <source>
        <dbReference type="SAM" id="MobiDB-lite"/>
    </source>
</evidence>
<dbReference type="GO" id="GO:0045892">
    <property type="term" value="P:negative regulation of DNA-templated transcription"/>
    <property type="evidence" value="ECO:0007669"/>
    <property type="project" value="TreeGrafter"/>
</dbReference>
<evidence type="ECO:0000256" key="2">
    <source>
        <dbReference type="ARBA" id="ARBA00006081"/>
    </source>
</evidence>
<feature type="compositionally biased region" description="Polar residues" evidence="5">
    <location>
        <begin position="513"/>
        <end position="524"/>
    </location>
</feature>
<dbReference type="AlphaFoldDB" id="A0AAX6IFK4"/>
<feature type="region of interest" description="Disordered" evidence="5">
    <location>
        <begin position="346"/>
        <end position="375"/>
    </location>
</feature>
<evidence type="ECO:0000256" key="1">
    <source>
        <dbReference type="ARBA" id="ARBA00004123"/>
    </source>
</evidence>
<comment type="subcellular location">
    <subcellularLocation>
        <location evidence="1 4">Nucleus</location>
    </subcellularLocation>
</comment>
<comment type="similarity">
    <text evidence="2 4">Belongs to the Ninja family.</text>
</comment>
<feature type="region of interest" description="Disordered" evidence="5">
    <location>
        <begin position="498"/>
        <end position="524"/>
    </location>
</feature>
<protein>
    <recommendedName>
        <fullName evidence="4">Ninja-family protein</fullName>
    </recommendedName>
    <alternativeName>
        <fullName evidence="4">ABI-binding protein</fullName>
    </alternativeName>
</protein>
<sequence length="524" mass="55970">MEDENGLELSLGLGLSCGGSSGKPKIVYVPSDTKVEADSRPDTNASDPSFKNFFQTSSECQDSKGKEKSDPILPQNEKFWTDLVKCPASASASASARDVSNDVHNNVSQFNRYQELWTSKNKTADSEENSNKRKMPFEEVMFQNKHEKVVDYTGAPHKNPSNSNIITNSKASNPTENVSTGENEDIEESETEGSNSWLVSQHEDKSKCSDISQYTDKHVLRDSRGIVSKGQKEPSASGVGASHASGEVAYGIRSSLHPLHVKTAPYPMPVKVATTPNAPNQTRFPSPCVMQGMPVVATERSSGQALPTSNLQLAFGYSSVQLPTLETGSSWAFNSQPRQVTNLANKDNADRPASSEHSGVKTSHVSAHGPGVSSPSVVYEGKSLDLVKSNGKHAGEVGTSSKTQDEGKENFSIFRPKEPTRSVAEGFSQRGATIKPGIASEIKFGGCGSCPNLPWVSATGSGPNGKTISGVAYKLGQNQVKIVCACHGTHMSQEEFLQHASADASKPEDNATFLDNNPAASAKS</sequence>
<evidence type="ECO:0000313" key="7">
    <source>
        <dbReference type="Proteomes" id="UP001140949"/>
    </source>
</evidence>
<name>A0AAX6IFK4_IRIPA</name>
<accession>A0AAX6IFK4</accession>